<accession>A0AAN6UIM5</accession>
<feature type="region of interest" description="Disordered" evidence="12">
    <location>
        <begin position="92"/>
        <end position="121"/>
    </location>
</feature>
<evidence type="ECO:0000256" key="8">
    <source>
        <dbReference type="ARBA" id="ARBA00023315"/>
    </source>
</evidence>
<dbReference type="EC" id="2.3.1.225" evidence="11"/>
<keyword evidence="4 11" id="KW-1133">Transmembrane helix</keyword>
<dbReference type="AlphaFoldDB" id="A0AAN6UIM5"/>
<organism evidence="14 15">
    <name type="scientific">Trichocladium antarcticum</name>
    <dbReference type="NCBI Taxonomy" id="1450529"/>
    <lineage>
        <taxon>Eukaryota</taxon>
        <taxon>Fungi</taxon>
        <taxon>Dikarya</taxon>
        <taxon>Ascomycota</taxon>
        <taxon>Pezizomycotina</taxon>
        <taxon>Sordariomycetes</taxon>
        <taxon>Sordariomycetidae</taxon>
        <taxon>Sordariales</taxon>
        <taxon>Chaetomiaceae</taxon>
        <taxon>Trichocladium</taxon>
    </lineage>
</organism>
<keyword evidence="15" id="KW-1185">Reference proteome</keyword>
<feature type="transmembrane region" description="Helical" evidence="11">
    <location>
        <begin position="48"/>
        <end position="69"/>
    </location>
</feature>
<comment type="similarity">
    <text evidence="9">Belongs to the DHHC palmitoyltransferase family. PFA5 subfamily.</text>
</comment>
<sequence>MVSARRAETRWVTRIIPIILAGCVGFVTFVVVKHICLDYFRSGRHQSGTAITFLVLYFLFFLLMIISYLRVFVSINTTPGVTPVGPGAALRKAQEKTGSGHEKDLEAAARYEPRPDGDPDSPGLEAFYSKDVFVCETDGRPRWCSTCCNWKLDRVHHCSELERCVKKMDHYCPWVGGIVGETSFKFFVQFTFYTVLYCVVVIVASVLCFRLKLRDTARVDGLAIGALALSAFFGLFALTMTLTSTRYILSNLTTVDYVKSKNVVHQLAMLVPRGTPPSQDFNVITYPLPKPTSGSALSGQTIAVEYPSPRDQLATRTFAIVRTEMGENPWDLGHYRNWKSVMGNNVLDWLLPIAESPCVNSESSESFYEMGPLYHALRTRFGLPEVPGREAGAGPSRGWERAWDGASMA</sequence>
<evidence type="ECO:0000256" key="9">
    <source>
        <dbReference type="ARBA" id="ARBA00038298"/>
    </source>
</evidence>
<keyword evidence="7" id="KW-0449">Lipoprotein</keyword>
<name>A0AAN6UIM5_9PEZI</name>
<evidence type="ECO:0000256" key="4">
    <source>
        <dbReference type="ARBA" id="ARBA00022989"/>
    </source>
</evidence>
<evidence type="ECO:0000256" key="11">
    <source>
        <dbReference type="RuleBase" id="RU079119"/>
    </source>
</evidence>
<evidence type="ECO:0000256" key="12">
    <source>
        <dbReference type="SAM" id="MobiDB-lite"/>
    </source>
</evidence>
<evidence type="ECO:0000259" key="13">
    <source>
        <dbReference type="Pfam" id="PF01529"/>
    </source>
</evidence>
<feature type="compositionally biased region" description="Basic and acidic residues" evidence="12">
    <location>
        <begin position="92"/>
        <end position="117"/>
    </location>
</feature>
<dbReference type="GO" id="GO:0006612">
    <property type="term" value="P:protein targeting to membrane"/>
    <property type="evidence" value="ECO:0007669"/>
    <property type="project" value="TreeGrafter"/>
</dbReference>
<dbReference type="GO" id="GO:0005783">
    <property type="term" value="C:endoplasmic reticulum"/>
    <property type="evidence" value="ECO:0007669"/>
    <property type="project" value="TreeGrafter"/>
</dbReference>
<keyword evidence="2 11" id="KW-0808">Transferase</keyword>
<keyword evidence="8 11" id="KW-0012">Acyltransferase</keyword>
<dbReference type="PROSITE" id="PS50216">
    <property type="entry name" value="DHHC"/>
    <property type="match status" value="1"/>
</dbReference>
<evidence type="ECO:0000313" key="15">
    <source>
        <dbReference type="Proteomes" id="UP001304895"/>
    </source>
</evidence>
<comment type="subcellular location">
    <subcellularLocation>
        <location evidence="1">Membrane</location>
        <topology evidence="1">Multi-pass membrane protein</topology>
    </subcellularLocation>
</comment>
<evidence type="ECO:0000256" key="6">
    <source>
        <dbReference type="ARBA" id="ARBA00023139"/>
    </source>
</evidence>
<dbReference type="GO" id="GO:0016020">
    <property type="term" value="C:membrane"/>
    <property type="evidence" value="ECO:0007669"/>
    <property type="project" value="UniProtKB-SubCell"/>
</dbReference>
<keyword evidence="3 11" id="KW-0812">Transmembrane</keyword>
<evidence type="ECO:0000256" key="1">
    <source>
        <dbReference type="ARBA" id="ARBA00004141"/>
    </source>
</evidence>
<dbReference type="GO" id="GO:0005794">
    <property type="term" value="C:Golgi apparatus"/>
    <property type="evidence" value="ECO:0007669"/>
    <property type="project" value="TreeGrafter"/>
</dbReference>
<dbReference type="GO" id="GO:0019706">
    <property type="term" value="F:protein-cysteine S-palmitoyltransferase activity"/>
    <property type="evidence" value="ECO:0007669"/>
    <property type="project" value="UniProtKB-EC"/>
</dbReference>
<keyword evidence="6" id="KW-0564">Palmitate</keyword>
<comment type="catalytic activity">
    <reaction evidence="10 11">
        <text>L-cysteinyl-[protein] + hexadecanoyl-CoA = S-hexadecanoyl-L-cysteinyl-[protein] + CoA</text>
        <dbReference type="Rhea" id="RHEA:36683"/>
        <dbReference type="Rhea" id="RHEA-COMP:10131"/>
        <dbReference type="Rhea" id="RHEA-COMP:11032"/>
        <dbReference type="ChEBI" id="CHEBI:29950"/>
        <dbReference type="ChEBI" id="CHEBI:57287"/>
        <dbReference type="ChEBI" id="CHEBI:57379"/>
        <dbReference type="ChEBI" id="CHEBI:74151"/>
        <dbReference type="EC" id="2.3.1.225"/>
    </reaction>
</comment>
<comment type="caution">
    <text evidence="14">The sequence shown here is derived from an EMBL/GenBank/DDBJ whole genome shotgun (WGS) entry which is preliminary data.</text>
</comment>
<dbReference type="InterPro" id="IPR001594">
    <property type="entry name" value="Palmitoyltrfase_DHHC"/>
</dbReference>
<evidence type="ECO:0000256" key="7">
    <source>
        <dbReference type="ARBA" id="ARBA00023288"/>
    </source>
</evidence>
<feature type="region of interest" description="Disordered" evidence="12">
    <location>
        <begin position="387"/>
        <end position="409"/>
    </location>
</feature>
<proteinExistence type="inferred from homology"/>
<gene>
    <name evidence="14" type="ORF">BT67DRAFT_382562</name>
</gene>
<feature type="transmembrane region" description="Helical" evidence="11">
    <location>
        <begin position="190"/>
        <end position="209"/>
    </location>
</feature>
<evidence type="ECO:0000256" key="5">
    <source>
        <dbReference type="ARBA" id="ARBA00023136"/>
    </source>
</evidence>
<reference evidence="14" key="2">
    <citation type="submission" date="2023-05" db="EMBL/GenBank/DDBJ databases">
        <authorList>
            <consortium name="Lawrence Berkeley National Laboratory"/>
            <person name="Steindorff A."/>
            <person name="Hensen N."/>
            <person name="Bonometti L."/>
            <person name="Westerberg I."/>
            <person name="Brannstrom I.O."/>
            <person name="Guillou S."/>
            <person name="Cros-Aarteil S."/>
            <person name="Calhoun S."/>
            <person name="Haridas S."/>
            <person name="Kuo A."/>
            <person name="Mondo S."/>
            <person name="Pangilinan J."/>
            <person name="Riley R."/>
            <person name="Labutti K."/>
            <person name="Andreopoulos B."/>
            <person name="Lipzen A."/>
            <person name="Chen C."/>
            <person name="Yanf M."/>
            <person name="Daum C."/>
            <person name="Ng V."/>
            <person name="Clum A."/>
            <person name="Ohm R."/>
            <person name="Martin F."/>
            <person name="Silar P."/>
            <person name="Natvig D."/>
            <person name="Lalanne C."/>
            <person name="Gautier V."/>
            <person name="Ament-Velasquez S.L."/>
            <person name="Kruys A."/>
            <person name="Hutchinson M.I."/>
            <person name="Powell A.J."/>
            <person name="Barry K."/>
            <person name="Miller A.N."/>
            <person name="Grigoriev I.V."/>
            <person name="Debuchy R."/>
            <person name="Gladieux P."/>
            <person name="Thoren M.H."/>
            <person name="Johannesson H."/>
        </authorList>
    </citation>
    <scope>NUCLEOTIDE SEQUENCE</scope>
    <source>
        <strain evidence="14">CBS 123565</strain>
    </source>
</reference>
<feature type="transmembrane region" description="Helical" evidence="11">
    <location>
        <begin position="15"/>
        <end position="36"/>
    </location>
</feature>
<dbReference type="EMBL" id="MU853412">
    <property type="protein sequence ID" value="KAK4133435.1"/>
    <property type="molecule type" value="Genomic_DNA"/>
</dbReference>
<dbReference type="Pfam" id="PF01529">
    <property type="entry name" value="DHHC"/>
    <property type="match status" value="1"/>
</dbReference>
<evidence type="ECO:0000256" key="3">
    <source>
        <dbReference type="ARBA" id="ARBA00022692"/>
    </source>
</evidence>
<dbReference type="PANTHER" id="PTHR22883:SF23">
    <property type="entry name" value="PALMITOYLTRANSFERASE ZDHHC6"/>
    <property type="match status" value="1"/>
</dbReference>
<feature type="transmembrane region" description="Helical" evidence="11">
    <location>
        <begin position="221"/>
        <end position="242"/>
    </location>
</feature>
<reference evidence="14" key="1">
    <citation type="journal article" date="2023" name="Mol. Phylogenet. Evol.">
        <title>Genome-scale phylogeny and comparative genomics of the fungal order Sordariales.</title>
        <authorList>
            <person name="Hensen N."/>
            <person name="Bonometti L."/>
            <person name="Westerberg I."/>
            <person name="Brannstrom I.O."/>
            <person name="Guillou S."/>
            <person name="Cros-Aarteil S."/>
            <person name="Calhoun S."/>
            <person name="Haridas S."/>
            <person name="Kuo A."/>
            <person name="Mondo S."/>
            <person name="Pangilinan J."/>
            <person name="Riley R."/>
            <person name="LaButti K."/>
            <person name="Andreopoulos B."/>
            <person name="Lipzen A."/>
            <person name="Chen C."/>
            <person name="Yan M."/>
            <person name="Daum C."/>
            <person name="Ng V."/>
            <person name="Clum A."/>
            <person name="Steindorff A."/>
            <person name="Ohm R.A."/>
            <person name="Martin F."/>
            <person name="Silar P."/>
            <person name="Natvig D.O."/>
            <person name="Lalanne C."/>
            <person name="Gautier V."/>
            <person name="Ament-Velasquez S.L."/>
            <person name="Kruys A."/>
            <person name="Hutchinson M.I."/>
            <person name="Powell A.J."/>
            <person name="Barry K."/>
            <person name="Miller A.N."/>
            <person name="Grigoriev I.V."/>
            <person name="Debuchy R."/>
            <person name="Gladieux P."/>
            <person name="Hiltunen Thoren M."/>
            <person name="Johannesson H."/>
        </authorList>
    </citation>
    <scope>NUCLEOTIDE SEQUENCE</scope>
    <source>
        <strain evidence="14">CBS 123565</strain>
    </source>
</reference>
<dbReference type="PANTHER" id="PTHR22883">
    <property type="entry name" value="ZINC FINGER DHHC DOMAIN CONTAINING PROTEIN"/>
    <property type="match status" value="1"/>
</dbReference>
<comment type="domain">
    <text evidence="11">The DHHC domain is required for palmitoyltransferase activity.</text>
</comment>
<dbReference type="InterPro" id="IPR039859">
    <property type="entry name" value="PFA4/ZDH16/20/ERF2-like"/>
</dbReference>
<keyword evidence="5 11" id="KW-0472">Membrane</keyword>
<feature type="domain" description="Palmitoyltransferase DHHC" evidence="13">
    <location>
        <begin position="140"/>
        <end position="260"/>
    </location>
</feature>
<protein>
    <recommendedName>
        <fullName evidence="11">Palmitoyltransferase</fullName>
        <ecNumber evidence="11">2.3.1.225</ecNumber>
    </recommendedName>
</protein>
<evidence type="ECO:0000256" key="10">
    <source>
        <dbReference type="ARBA" id="ARBA00048048"/>
    </source>
</evidence>
<dbReference type="Proteomes" id="UP001304895">
    <property type="component" value="Unassembled WGS sequence"/>
</dbReference>
<evidence type="ECO:0000313" key="14">
    <source>
        <dbReference type="EMBL" id="KAK4133435.1"/>
    </source>
</evidence>
<evidence type="ECO:0000256" key="2">
    <source>
        <dbReference type="ARBA" id="ARBA00022679"/>
    </source>
</evidence>